<comment type="caution">
    <text evidence="2">The sequence shown here is derived from an EMBL/GenBank/DDBJ whole genome shotgun (WGS) entry which is preliminary data.</text>
</comment>
<name>A0A448WCM7_9PLAT</name>
<evidence type="ECO:0000313" key="3">
    <source>
        <dbReference type="Proteomes" id="UP000784294"/>
    </source>
</evidence>
<keyword evidence="3" id="KW-1185">Reference proteome</keyword>
<evidence type="ECO:0000256" key="1">
    <source>
        <dbReference type="SAM" id="MobiDB-lite"/>
    </source>
</evidence>
<feature type="compositionally biased region" description="Basic residues" evidence="1">
    <location>
        <begin position="293"/>
        <end position="313"/>
    </location>
</feature>
<feature type="compositionally biased region" description="Low complexity" evidence="1">
    <location>
        <begin position="402"/>
        <end position="414"/>
    </location>
</feature>
<accession>A0A448WCM7</accession>
<dbReference type="AlphaFoldDB" id="A0A448WCM7"/>
<organism evidence="2 3">
    <name type="scientific">Protopolystoma xenopodis</name>
    <dbReference type="NCBI Taxonomy" id="117903"/>
    <lineage>
        <taxon>Eukaryota</taxon>
        <taxon>Metazoa</taxon>
        <taxon>Spiralia</taxon>
        <taxon>Lophotrochozoa</taxon>
        <taxon>Platyhelminthes</taxon>
        <taxon>Monogenea</taxon>
        <taxon>Polyopisthocotylea</taxon>
        <taxon>Polystomatidea</taxon>
        <taxon>Polystomatidae</taxon>
        <taxon>Protopolystoma</taxon>
    </lineage>
</organism>
<feature type="region of interest" description="Disordered" evidence="1">
    <location>
        <begin position="372"/>
        <end position="439"/>
    </location>
</feature>
<dbReference type="Proteomes" id="UP000784294">
    <property type="component" value="Unassembled WGS sequence"/>
</dbReference>
<feature type="compositionally biased region" description="Polar residues" evidence="1">
    <location>
        <begin position="391"/>
        <end position="401"/>
    </location>
</feature>
<feature type="compositionally biased region" description="Basic and acidic residues" evidence="1">
    <location>
        <begin position="428"/>
        <end position="439"/>
    </location>
</feature>
<protein>
    <submittedName>
        <fullName evidence="2">Uncharacterized protein</fullName>
    </submittedName>
</protein>
<sequence>MIPSVGPWTWHIPRRFAGILVGIINEPCYSQHQLVERVNHKLVRCDAKDCNWSGRLFDYSTHEHHIYSAYESSKGKTELENFSSLGSRKGTPTINQNPEKQDILLSSEHRQSRLEIVSENEECSQEYCQSDQALDSENMREARSHSSESDYILTSNISCTSPISECSSLDLCSNAENEAANSWLNDIQEESSSLIVQPESSLIAVSTRALQTEVDDFARQPQGRQHRRPSLAPLNSRRAHRSSCQPTIIAELPHSVARLRNNLRDSPAPQSPAAATVAASNSSISQGQSHSQSRLHHGTHQPMHHTAHPRPRPRQPVMLQPIIGVRGGCSSTHTIAPAPVSQPFSDPSINRLRNYARRSCVKRPTLPASRASVSKKVVSSRPLDSPFGRNDLTTYHGQQNRSMHSSSVKMSSSKLAEAGRLVQVTNRTESDISQREGHSELPVLDGQTYVSTRKM</sequence>
<feature type="region of interest" description="Disordered" evidence="1">
    <location>
        <begin position="216"/>
        <end position="248"/>
    </location>
</feature>
<reference evidence="2" key="1">
    <citation type="submission" date="2018-11" db="EMBL/GenBank/DDBJ databases">
        <authorList>
            <consortium name="Pathogen Informatics"/>
        </authorList>
    </citation>
    <scope>NUCLEOTIDE SEQUENCE</scope>
</reference>
<evidence type="ECO:0000313" key="2">
    <source>
        <dbReference type="EMBL" id="VEL08503.1"/>
    </source>
</evidence>
<dbReference type="EMBL" id="CAAALY010004144">
    <property type="protein sequence ID" value="VEL08503.1"/>
    <property type="molecule type" value="Genomic_DNA"/>
</dbReference>
<feature type="region of interest" description="Disordered" evidence="1">
    <location>
        <begin position="262"/>
        <end position="315"/>
    </location>
</feature>
<gene>
    <name evidence="2" type="ORF">PXEA_LOCUS1943</name>
</gene>
<proteinExistence type="predicted"/>
<feature type="compositionally biased region" description="Low complexity" evidence="1">
    <location>
        <begin position="266"/>
        <end position="292"/>
    </location>
</feature>
<feature type="compositionally biased region" description="Low complexity" evidence="1">
    <location>
        <begin position="372"/>
        <end position="381"/>
    </location>
</feature>